<protein>
    <recommendedName>
        <fullName evidence="3">Lipocalin-like domain-containing protein</fullName>
    </recommendedName>
</protein>
<accession>A0ABX1HFC2</accession>
<dbReference type="EMBL" id="JAAVTK010000002">
    <property type="protein sequence ID" value="NKI88585.1"/>
    <property type="molecule type" value="Genomic_DNA"/>
</dbReference>
<evidence type="ECO:0000313" key="1">
    <source>
        <dbReference type="EMBL" id="NKI88585.1"/>
    </source>
</evidence>
<comment type="caution">
    <text evidence="1">The sequence shown here is derived from an EMBL/GenBank/DDBJ whole genome shotgun (WGS) entry which is preliminary data.</text>
</comment>
<organism evidence="1 2">
    <name type="scientific">Hymenobacter artigasi</name>
    <dbReference type="NCBI Taxonomy" id="2719616"/>
    <lineage>
        <taxon>Bacteria</taxon>
        <taxon>Pseudomonadati</taxon>
        <taxon>Bacteroidota</taxon>
        <taxon>Cytophagia</taxon>
        <taxon>Cytophagales</taxon>
        <taxon>Hymenobacteraceae</taxon>
        <taxon>Hymenobacter</taxon>
    </lineage>
</organism>
<name>A0ABX1HFC2_9BACT</name>
<keyword evidence="2" id="KW-1185">Reference proteome</keyword>
<sequence>MKSIIYSLLIGALFITSCKKEKMEPTRDEMLSGGSWKMDSMTSPLPSVTGFDLLLLNHSDLPACRLDNNYQFEQGGRYIFDDGSISCSSASQTGTGTWQWANNQSQIVVGLGGVSIAYDVSELSSTHVKLTEVQPYLNTSSHQYRVYTR</sequence>
<dbReference type="Proteomes" id="UP000717634">
    <property type="component" value="Unassembled WGS sequence"/>
</dbReference>
<proteinExistence type="predicted"/>
<evidence type="ECO:0000313" key="2">
    <source>
        <dbReference type="Proteomes" id="UP000717634"/>
    </source>
</evidence>
<gene>
    <name evidence="1" type="ORF">HBN54_001172</name>
</gene>
<reference evidence="1 2" key="1">
    <citation type="submission" date="2020-03" db="EMBL/GenBank/DDBJ databases">
        <title>Genomic Encyclopedia of Type Strains, Phase IV (KMG-V): Genome sequencing to study the core and pangenomes of soil and plant-associated prokaryotes.</title>
        <authorList>
            <person name="Whitman W."/>
        </authorList>
    </citation>
    <scope>NUCLEOTIDE SEQUENCE [LARGE SCALE GENOMIC DNA]</scope>
    <source>
        <strain evidence="1 2">1B</strain>
    </source>
</reference>
<dbReference type="PROSITE" id="PS51257">
    <property type="entry name" value="PROKAR_LIPOPROTEIN"/>
    <property type="match status" value="1"/>
</dbReference>
<evidence type="ECO:0008006" key="3">
    <source>
        <dbReference type="Google" id="ProtNLM"/>
    </source>
</evidence>
<dbReference type="RefSeq" id="WP_168672197.1">
    <property type="nucleotide sequence ID" value="NZ_JAAVTK010000002.1"/>
</dbReference>